<dbReference type="InterPro" id="IPR023365">
    <property type="entry name" value="Sortase_dom-sf"/>
</dbReference>
<gene>
    <name evidence="3" type="ORF">KIH74_34110</name>
</gene>
<evidence type="ECO:0000256" key="2">
    <source>
        <dbReference type="SAM" id="Phobius"/>
    </source>
</evidence>
<feature type="transmembrane region" description="Helical" evidence="2">
    <location>
        <begin position="306"/>
        <end position="325"/>
    </location>
</feature>
<dbReference type="NCBIfam" id="TIGR01076">
    <property type="entry name" value="sortase_fam"/>
    <property type="match status" value="1"/>
</dbReference>
<dbReference type="CDD" id="cd05830">
    <property type="entry name" value="Sortase_E"/>
    <property type="match status" value="1"/>
</dbReference>
<dbReference type="Gene3D" id="2.40.260.10">
    <property type="entry name" value="Sortase"/>
    <property type="match status" value="1"/>
</dbReference>
<name>A0ABS5TTA9_9ACTN</name>
<dbReference type="Pfam" id="PF04203">
    <property type="entry name" value="Sortase"/>
    <property type="match status" value="1"/>
</dbReference>
<dbReference type="RefSeq" id="WP_214160563.1">
    <property type="nucleotide sequence ID" value="NZ_JAHBAY010000022.1"/>
</dbReference>
<keyword evidence="1" id="KW-0378">Hydrolase</keyword>
<evidence type="ECO:0000313" key="3">
    <source>
        <dbReference type="EMBL" id="MBT0774030.1"/>
    </source>
</evidence>
<dbReference type="InterPro" id="IPR005754">
    <property type="entry name" value="Sortase"/>
</dbReference>
<proteinExistence type="predicted"/>
<evidence type="ECO:0000313" key="4">
    <source>
        <dbReference type="Proteomes" id="UP001197247"/>
    </source>
</evidence>
<keyword evidence="2" id="KW-0472">Membrane</keyword>
<keyword evidence="2" id="KW-1133">Transmembrane helix</keyword>
<protein>
    <submittedName>
        <fullName evidence="3">Class E sortase</fullName>
    </submittedName>
</protein>
<sequence>MDGEKPQNGPRWHSLWRILADGLGRLLTTGALVVLLFVVHQYWVTDLRAAQAQEDLRRQMVQAQGAGRPATARAPQAAGDPAEVRLSGIDVETAGPLPAGTVGLLRIPRIGMELVVLEGAGRGSLQQGPGHVRGTAVPGQAGNSVIVGHRTTWGAPFGKLDRLRPGDRIEITTDSGRSDYVVAAPDGQGLGREESGHLIIDPDDLGVLDQDRSRSRLTLITCHPRFSASNRLVVVADLAGEPDRVAGTASPQDGDRESLATTDFLAFSSPSASGWRDACAPAAAALLCWFVSGRLAVSRDRRRWRVVVRAVFWRGLGLALAAYPFSVAFDRLAPLLPIGG</sequence>
<keyword evidence="4" id="KW-1185">Reference proteome</keyword>
<dbReference type="SUPFAM" id="SSF63817">
    <property type="entry name" value="Sortase"/>
    <property type="match status" value="1"/>
</dbReference>
<dbReference type="InterPro" id="IPR042003">
    <property type="entry name" value="Sortase_E"/>
</dbReference>
<feature type="transmembrane region" description="Helical" evidence="2">
    <location>
        <begin position="15"/>
        <end position="39"/>
    </location>
</feature>
<dbReference type="EMBL" id="JAHBAY010000022">
    <property type="protein sequence ID" value="MBT0774030.1"/>
    <property type="molecule type" value="Genomic_DNA"/>
</dbReference>
<comment type="caution">
    <text evidence="3">The sequence shown here is derived from an EMBL/GenBank/DDBJ whole genome shotgun (WGS) entry which is preliminary data.</text>
</comment>
<dbReference type="Proteomes" id="UP001197247">
    <property type="component" value="Unassembled WGS sequence"/>
</dbReference>
<organism evidence="3 4">
    <name type="scientific">Kineosporia corallincola</name>
    <dbReference type="NCBI Taxonomy" id="2835133"/>
    <lineage>
        <taxon>Bacteria</taxon>
        <taxon>Bacillati</taxon>
        <taxon>Actinomycetota</taxon>
        <taxon>Actinomycetes</taxon>
        <taxon>Kineosporiales</taxon>
        <taxon>Kineosporiaceae</taxon>
        <taxon>Kineosporia</taxon>
    </lineage>
</organism>
<evidence type="ECO:0000256" key="1">
    <source>
        <dbReference type="ARBA" id="ARBA00022801"/>
    </source>
</evidence>
<keyword evidence="2" id="KW-0812">Transmembrane</keyword>
<reference evidence="3 4" key="1">
    <citation type="submission" date="2021-05" db="EMBL/GenBank/DDBJ databases">
        <title>Kineosporia and Streptomyces sp. nov. two new marine actinobacteria isolated from Coral.</title>
        <authorList>
            <person name="Buangrab K."/>
            <person name="Sutthacheep M."/>
            <person name="Yeemin T."/>
            <person name="Harunari E."/>
            <person name="Igarashi Y."/>
            <person name="Kanchanasin P."/>
            <person name="Tanasupawat S."/>
            <person name="Phongsopitanun W."/>
        </authorList>
    </citation>
    <scope>NUCLEOTIDE SEQUENCE [LARGE SCALE GENOMIC DNA]</scope>
    <source>
        <strain evidence="3 4">J2-2</strain>
    </source>
</reference>
<accession>A0ABS5TTA9</accession>